<name>A0A1B6MEV9_9HEMI</name>
<evidence type="ECO:0000256" key="1">
    <source>
        <dbReference type="SAM" id="SignalP"/>
    </source>
</evidence>
<dbReference type="EMBL" id="GEBQ01005514">
    <property type="protein sequence ID" value="JAT34463.1"/>
    <property type="molecule type" value="Transcribed_RNA"/>
</dbReference>
<organism evidence="2">
    <name type="scientific">Graphocephala atropunctata</name>
    <dbReference type="NCBI Taxonomy" id="36148"/>
    <lineage>
        <taxon>Eukaryota</taxon>
        <taxon>Metazoa</taxon>
        <taxon>Ecdysozoa</taxon>
        <taxon>Arthropoda</taxon>
        <taxon>Hexapoda</taxon>
        <taxon>Insecta</taxon>
        <taxon>Pterygota</taxon>
        <taxon>Neoptera</taxon>
        <taxon>Paraneoptera</taxon>
        <taxon>Hemiptera</taxon>
        <taxon>Auchenorrhyncha</taxon>
        <taxon>Membracoidea</taxon>
        <taxon>Cicadellidae</taxon>
        <taxon>Cicadellinae</taxon>
        <taxon>Cicadellini</taxon>
        <taxon>Graphocephala</taxon>
    </lineage>
</organism>
<feature type="signal peptide" evidence="1">
    <location>
        <begin position="1"/>
        <end position="24"/>
    </location>
</feature>
<dbReference type="AlphaFoldDB" id="A0A1B6MEV9"/>
<accession>A0A1B6MEV9</accession>
<feature type="non-terminal residue" evidence="2">
    <location>
        <position position="1"/>
    </location>
</feature>
<proteinExistence type="predicted"/>
<feature type="chain" id="PRO_5008588123" evidence="1">
    <location>
        <begin position="25"/>
        <end position="161"/>
    </location>
</feature>
<evidence type="ECO:0000313" key="2">
    <source>
        <dbReference type="EMBL" id="JAT34463.1"/>
    </source>
</evidence>
<gene>
    <name evidence="2" type="ORF">g.17834</name>
</gene>
<keyword evidence="1" id="KW-0732">Signal</keyword>
<reference evidence="2" key="1">
    <citation type="submission" date="2015-11" db="EMBL/GenBank/DDBJ databases">
        <title>De novo transcriptome assembly of four potential Pierce s Disease insect vectors from Arizona vineyards.</title>
        <authorList>
            <person name="Tassone E.E."/>
        </authorList>
    </citation>
    <scope>NUCLEOTIDE SEQUENCE</scope>
</reference>
<sequence>AGIRAMVLVGVSACVCLLASWAQASDKSVSEFKPRDVKSGEYPDYDKYVDMPQESLEQTLWRKVLREPKTRRPTKPMTQRRAKMIRRRKVYDVIEGIDEHFMDVLKEANLDLNKKGLTQAFLKQRAQREAEEARLDALAALYSTTMETSLNITETNNSSPS</sequence>
<protein>
    <submittedName>
        <fullName evidence="2">Uncharacterized protein</fullName>
    </submittedName>
</protein>